<accession>A0ABD3UD98</accession>
<evidence type="ECO:0000313" key="2">
    <source>
        <dbReference type="Proteomes" id="UP001634393"/>
    </source>
</evidence>
<keyword evidence="2" id="KW-1185">Reference proteome</keyword>
<protein>
    <recommendedName>
        <fullName evidence="3">SWIM-type domain-containing protein</fullName>
    </recommendedName>
</protein>
<gene>
    <name evidence="1" type="ORF">ACJIZ3_003511</name>
</gene>
<evidence type="ECO:0008006" key="3">
    <source>
        <dbReference type="Google" id="ProtNLM"/>
    </source>
</evidence>
<evidence type="ECO:0000313" key="1">
    <source>
        <dbReference type="EMBL" id="KAL3846108.1"/>
    </source>
</evidence>
<comment type="caution">
    <text evidence="1">The sequence shown here is derived from an EMBL/GenBank/DDBJ whole genome shotgun (WGS) entry which is preliminary data.</text>
</comment>
<dbReference type="Proteomes" id="UP001634393">
    <property type="component" value="Unassembled WGS sequence"/>
</dbReference>
<name>A0ABD3UD98_9LAMI</name>
<reference evidence="1 2" key="1">
    <citation type="submission" date="2024-12" db="EMBL/GenBank/DDBJ databases">
        <title>The unique morphological basis and parallel evolutionary history of personate flowers in Penstemon.</title>
        <authorList>
            <person name="Depatie T.H."/>
            <person name="Wessinger C.A."/>
        </authorList>
    </citation>
    <scope>NUCLEOTIDE SEQUENCE [LARGE SCALE GENOMIC DNA]</scope>
    <source>
        <strain evidence="1">WTNN_2</strain>
        <tissue evidence="1">Leaf</tissue>
    </source>
</reference>
<sequence length="106" mass="12374">MDVYRYGRLICNICSIHWGRMENNVGVDIFTDDPNNIRSNYVIFTNMNNITRCVCGIAIGWHLKCGIHFIPCQHIVVRFNPRYTNQFIDRQLTDVLPWARQLSSIG</sequence>
<dbReference type="EMBL" id="JBJXBP010000002">
    <property type="protein sequence ID" value="KAL3846108.1"/>
    <property type="molecule type" value="Genomic_DNA"/>
</dbReference>
<proteinExistence type="predicted"/>
<organism evidence="1 2">
    <name type="scientific">Penstemon smallii</name>
    <dbReference type="NCBI Taxonomy" id="265156"/>
    <lineage>
        <taxon>Eukaryota</taxon>
        <taxon>Viridiplantae</taxon>
        <taxon>Streptophyta</taxon>
        <taxon>Embryophyta</taxon>
        <taxon>Tracheophyta</taxon>
        <taxon>Spermatophyta</taxon>
        <taxon>Magnoliopsida</taxon>
        <taxon>eudicotyledons</taxon>
        <taxon>Gunneridae</taxon>
        <taxon>Pentapetalae</taxon>
        <taxon>asterids</taxon>
        <taxon>lamiids</taxon>
        <taxon>Lamiales</taxon>
        <taxon>Plantaginaceae</taxon>
        <taxon>Cheloneae</taxon>
        <taxon>Penstemon</taxon>
    </lineage>
</organism>
<dbReference type="AlphaFoldDB" id="A0ABD3UD98"/>